<proteinExistence type="predicted"/>
<dbReference type="OrthoDB" id="5496070at2"/>
<name>A0A085W7C8_9BACT</name>
<dbReference type="AlphaFoldDB" id="A0A085W7C8"/>
<dbReference type="SUPFAM" id="SSF49299">
    <property type="entry name" value="PKD domain"/>
    <property type="match status" value="1"/>
</dbReference>
<sequence length="334" mass="36144">MNSRLLFAFLCLASVSTGCIVVDDDHRPAPSVPGDVTFLWTFNGLRCDQARDVYGVNVIIPGESLLNDGKYACNTAGSDGITLHDFAPGSYNFTLQAVNFQNQIIFEASGTFVINGNKTAMVDLAPVGNPTSYALLNWRFPGNMGCGQAGVATVDITLDDMAPRNFDCTVGQSAQGLQTPNLDPGSHFIEFIARAPSGQPLYYFNGELVTQAYNPVAVLYDLYAVGGASISWKFSDGSVTFDCNSLSPSLQIGLNFQDTTTGQWVYGALGDWHNCIDKPIVYSYLKPGTYKVSLYAKTNSGTEYRSNPNIAPILVQAHNFPGPNSALEVTMYRQ</sequence>
<evidence type="ECO:0000313" key="1">
    <source>
        <dbReference type="EMBL" id="KFE63591.1"/>
    </source>
</evidence>
<protein>
    <recommendedName>
        <fullName evidence="3">PKD domain-containing protein</fullName>
    </recommendedName>
</protein>
<organism evidence="1 2">
    <name type="scientific">Hyalangium minutum</name>
    <dbReference type="NCBI Taxonomy" id="394096"/>
    <lineage>
        <taxon>Bacteria</taxon>
        <taxon>Pseudomonadati</taxon>
        <taxon>Myxococcota</taxon>
        <taxon>Myxococcia</taxon>
        <taxon>Myxococcales</taxon>
        <taxon>Cystobacterineae</taxon>
        <taxon>Archangiaceae</taxon>
        <taxon>Hyalangium</taxon>
    </lineage>
</organism>
<dbReference type="RefSeq" id="WP_044195990.1">
    <property type="nucleotide sequence ID" value="NZ_JMCB01000017.1"/>
</dbReference>
<dbReference type="PROSITE" id="PS51257">
    <property type="entry name" value="PROKAR_LIPOPROTEIN"/>
    <property type="match status" value="1"/>
</dbReference>
<dbReference type="Proteomes" id="UP000028725">
    <property type="component" value="Unassembled WGS sequence"/>
</dbReference>
<gene>
    <name evidence="1" type="ORF">DB31_2709</name>
</gene>
<reference evidence="1 2" key="1">
    <citation type="submission" date="2014-04" db="EMBL/GenBank/DDBJ databases">
        <title>Genome assembly of Hyalangium minutum DSM 14724.</title>
        <authorList>
            <person name="Sharma G."/>
            <person name="Subramanian S."/>
        </authorList>
    </citation>
    <scope>NUCLEOTIDE SEQUENCE [LARGE SCALE GENOMIC DNA]</scope>
    <source>
        <strain evidence="1 2">DSM 14724</strain>
    </source>
</reference>
<keyword evidence="2" id="KW-1185">Reference proteome</keyword>
<dbReference type="InterPro" id="IPR035986">
    <property type="entry name" value="PKD_dom_sf"/>
</dbReference>
<evidence type="ECO:0008006" key="3">
    <source>
        <dbReference type="Google" id="ProtNLM"/>
    </source>
</evidence>
<dbReference type="STRING" id="394096.DB31_2709"/>
<comment type="caution">
    <text evidence="1">The sequence shown here is derived from an EMBL/GenBank/DDBJ whole genome shotgun (WGS) entry which is preliminary data.</text>
</comment>
<evidence type="ECO:0000313" key="2">
    <source>
        <dbReference type="Proteomes" id="UP000028725"/>
    </source>
</evidence>
<dbReference type="EMBL" id="JMCB01000017">
    <property type="protein sequence ID" value="KFE63591.1"/>
    <property type="molecule type" value="Genomic_DNA"/>
</dbReference>
<accession>A0A085W7C8</accession>